<dbReference type="AlphaFoldDB" id="A0A6G1JYD9"/>
<evidence type="ECO:0000313" key="2">
    <source>
        <dbReference type="Proteomes" id="UP000799428"/>
    </source>
</evidence>
<dbReference type="EMBL" id="MU005779">
    <property type="protein sequence ID" value="KAF2705275.1"/>
    <property type="molecule type" value="Genomic_DNA"/>
</dbReference>
<protein>
    <submittedName>
        <fullName evidence="1">Uncharacterized protein</fullName>
    </submittedName>
</protein>
<proteinExistence type="predicted"/>
<keyword evidence="2" id="KW-1185">Reference proteome</keyword>
<dbReference type="OrthoDB" id="2896980at2759"/>
<name>A0A6G1JYD9_9PLEO</name>
<sequence>MATTTPDNRDQRDHPPTTLLAAFDNYLPEIDPGRLPIYDITKDTGEALLEKRKAHGYLQDRVSRVTSPTLNNEVDVGSCAQKYLTEHINQVLMIEYGPQVMTSAQLTGEGDTQVDLIWRHGKEAKPVAILEFRRPGSLRYEDLRPALVYSEEELDGKLTGEFLLKDNGLTFGKQVAAYAITHNTPFLALFDWNSMVLFEFNKLNVHVGDPGQEKSVGEWGYGT</sequence>
<reference evidence="1" key="1">
    <citation type="journal article" date="2020" name="Stud. Mycol.">
        <title>101 Dothideomycetes genomes: a test case for predicting lifestyles and emergence of pathogens.</title>
        <authorList>
            <person name="Haridas S."/>
            <person name="Albert R."/>
            <person name="Binder M."/>
            <person name="Bloem J."/>
            <person name="Labutti K."/>
            <person name="Salamov A."/>
            <person name="Andreopoulos B."/>
            <person name="Baker S."/>
            <person name="Barry K."/>
            <person name="Bills G."/>
            <person name="Bluhm B."/>
            <person name="Cannon C."/>
            <person name="Castanera R."/>
            <person name="Culley D."/>
            <person name="Daum C."/>
            <person name="Ezra D."/>
            <person name="Gonzalez J."/>
            <person name="Henrissat B."/>
            <person name="Kuo A."/>
            <person name="Liang C."/>
            <person name="Lipzen A."/>
            <person name="Lutzoni F."/>
            <person name="Magnuson J."/>
            <person name="Mondo S."/>
            <person name="Nolan M."/>
            <person name="Ohm R."/>
            <person name="Pangilinan J."/>
            <person name="Park H.-J."/>
            <person name="Ramirez L."/>
            <person name="Alfaro M."/>
            <person name="Sun H."/>
            <person name="Tritt A."/>
            <person name="Yoshinaga Y."/>
            <person name="Zwiers L.-H."/>
            <person name="Turgeon B."/>
            <person name="Goodwin S."/>
            <person name="Spatafora J."/>
            <person name="Crous P."/>
            <person name="Grigoriev I."/>
        </authorList>
    </citation>
    <scope>NUCLEOTIDE SEQUENCE</scope>
    <source>
        <strain evidence="1">CBS 279.74</strain>
    </source>
</reference>
<gene>
    <name evidence="1" type="ORF">K504DRAFT_448846</name>
</gene>
<organism evidence="1 2">
    <name type="scientific">Pleomassaria siparia CBS 279.74</name>
    <dbReference type="NCBI Taxonomy" id="1314801"/>
    <lineage>
        <taxon>Eukaryota</taxon>
        <taxon>Fungi</taxon>
        <taxon>Dikarya</taxon>
        <taxon>Ascomycota</taxon>
        <taxon>Pezizomycotina</taxon>
        <taxon>Dothideomycetes</taxon>
        <taxon>Pleosporomycetidae</taxon>
        <taxon>Pleosporales</taxon>
        <taxon>Pleomassariaceae</taxon>
        <taxon>Pleomassaria</taxon>
    </lineage>
</organism>
<dbReference type="Proteomes" id="UP000799428">
    <property type="component" value="Unassembled WGS sequence"/>
</dbReference>
<accession>A0A6G1JYD9</accession>
<evidence type="ECO:0000313" key="1">
    <source>
        <dbReference type="EMBL" id="KAF2705275.1"/>
    </source>
</evidence>